<dbReference type="Gene3D" id="3.60.10.10">
    <property type="entry name" value="Endonuclease/exonuclease/phosphatase"/>
    <property type="match status" value="1"/>
</dbReference>
<evidence type="ECO:0000313" key="2">
    <source>
        <dbReference type="EMBL" id="ERI88895.1"/>
    </source>
</evidence>
<dbReference type="PATRIC" id="fig|1321819.3.peg.199"/>
<dbReference type="Proteomes" id="UP000016496">
    <property type="component" value="Unassembled WGS sequence"/>
</dbReference>
<dbReference type="GO" id="GO:0006506">
    <property type="term" value="P:GPI anchor biosynthetic process"/>
    <property type="evidence" value="ECO:0007669"/>
    <property type="project" value="TreeGrafter"/>
</dbReference>
<dbReference type="GO" id="GO:0004519">
    <property type="term" value="F:endonuclease activity"/>
    <property type="evidence" value="ECO:0007669"/>
    <property type="project" value="UniProtKB-KW"/>
</dbReference>
<dbReference type="Pfam" id="PF03372">
    <property type="entry name" value="Exo_endo_phos"/>
    <property type="match status" value="1"/>
</dbReference>
<dbReference type="PROSITE" id="PS51257">
    <property type="entry name" value="PROKAR_LIPOPROTEIN"/>
    <property type="match status" value="1"/>
</dbReference>
<keyword evidence="2" id="KW-0378">Hydrolase</keyword>
<dbReference type="PANTHER" id="PTHR14859:SF15">
    <property type="entry name" value="ENDONUCLEASE_EXONUCLEASE_PHOSPHATASE DOMAIN-CONTAINING PROTEIN"/>
    <property type="match status" value="1"/>
</dbReference>
<dbReference type="OrthoDB" id="596345at2"/>
<dbReference type="InterPro" id="IPR051916">
    <property type="entry name" value="GPI-anchor_lipid_remodeler"/>
</dbReference>
<dbReference type="HOGENOM" id="CLU_060500_4_2_10"/>
<keyword evidence="2" id="KW-0269">Exonuclease</keyword>
<evidence type="ECO:0000313" key="3">
    <source>
        <dbReference type="Proteomes" id="UP000016496"/>
    </source>
</evidence>
<evidence type="ECO:0000259" key="1">
    <source>
        <dbReference type="Pfam" id="PF03372"/>
    </source>
</evidence>
<dbReference type="RefSeq" id="WP_021645617.1">
    <property type="nucleotide sequence ID" value="NZ_KE993111.1"/>
</dbReference>
<comment type="caution">
    <text evidence="2">The sequence shown here is derived from an EMBL/GenBank/DDBJ whole genome shotgun (WGS) entry which is preliminary data.</text>
</comment>
<accession>U2CWG3</accession>
<dbReference type="GO" id="GO:0016020">
    <property type="term" value="C:membrane"/>
    <property type="evidence" value="ECO:0007669"/>
    <property type="project" value="GOC"/>
</dbReference>
<name>U2CWG3_9BACE</name>
<dbReference type="PANTHER" id="PTHR14859">
    <property type="entry name" value="CALCOFLUOR WHITE HYPERSENSITIVE PROTEIN PRECURSOR"/>
    <property type="match status" value="1"/>
</dbReference>
<reference evidence="2 3" key="1">
    <citation type="submission" date="2013-08" db="EMBL/GenBank/DDBJ databases">
        <authorList>
            <person name="Weinstock G."/>
            <person name="Sodergren E."/>
            <person name="Wylie T."/>
            <person name="Fulton L."/>
            <person name="Fulton R."/>
            <person name="Fronick C."/>
            <person name="O'Laughlin M."/>
            <person name="Godfrey J."/>
            <person name="Miner T."/>
            <person name="Herter B."/>
            <person name="Appelbaum E."/>
            <person name="Cordes M."/>
            <person name="Lek S."/>
            <person name="Wollam A."/>
            <person name="Pepin K.H."/>
            <person name="Palsikar V.B."/>
            <person name="Mitreva M."/>
            <person name="Wilson R.K."/>
        </authorList>
    </citation>
    <scope>NUCLEOTIDE SEQUENCE [LARGE SCALE GENOMIC DNA]</scope>
    <source>
        <strain evidence="2 3">F0041</strain>
    </source>
</reference>
<proteinExistence type="predicted"/>
<dbReference type="EMBL" id="AWSV01000013">
    <property type="protein sequence ID" value="ERI88895.1"/>
    <property type="molecule type" value="Genomic_DNA"/>
</dbReference>
<dbReference type="InterPro" id="IPR036691">
    <property type="entry name" value="Endo/exonu/phosph_ase_sf"/>
</dbReference>
<gene>
    <name evidence="2" type="ORF">HMPREF1981_00211</name>
</gene>
<organism evidence="2 3">
    <name type="scientific">Bacteroides pyogenes F0041</name>
    <dbReference type="NCBI Taxonomy" id="1321819"/>
    <lineage>
        <taxon>Bacteria</taxon>
        <taxon>Pseudomonadati</taxon>
        <taxon>Bacteroidota</taxon>
        <taxon>Bacteroidia</taxon>
        <taxon>Bacteroidales</taxon>
        <taxon>Bacteroidaceae</taxon>
        <taxon>Bacteroides</taxon>
    </lineage>
</organism>
<dbReference type="InterPro" id="IPR005135">
    <property type="entry name" value="Endo/exonuclease/phosphatase"/>
</dbReference>
<feature type="domain" description="Endonuclease/exonuclease/phosphatase" evidence="1">
    <location>
        <begin position="45"/>
        <end position="273"/>
    </location>
</feature>
<sequence length="283" mass="31187">MKKILLAVTYFCCALVGCGSGNDKEIPGGNGWDDDPEEKVYLAVMSYNVRHCAPYYGSGVPSDAEVNNIAKVLKEKNPDVVLLQEVDSCTSRSFGIDQVEELSKLSGFKYYYFFKQKTYGRGAYGAGILSKYKLRSIVNHKLPTEIDGQQIRGSNVLGSARITFKGKDIYLATTHLSVTESERVKQFPFVLAELNKLTGAPVILGGDFNSKPDHSVISSLDSNGFKRTNNDPTKFTIPSDKPNRELDYIAFKPDNAFNVISHTVFTGINASDHLPIVSVLKPL</sequence>
<dbReference type="AlphaFoldDB" id="U2CWG3"/>
<keyword evidence="2" id="KW-0540">Nuclease</keyword>
<dbReference type="SUPFAM" id="SSF56219">
    <property type="entry name" value="DNase I-like"/>
    <property type="match status" value="1"/>
</dbReference>
<dbReference type="GO" id="GO:0004527">
    <property type="term" value="F:exonuclease activity"/>
    <property type="evidence" value="ECO:0007669"/>
    <property type="project" value="UniProtKB-KW"/>
</dbReference>
<protein>
    <submittedName>
        <fullName evidence="2">Endonuclease/exonuclease/phosphatase family protein</fullName>
    </submittedName>
</protein>
<keyword evidence="2" id="KW-0255">Endonuclease</keyword>